<feature type="signal peptide" evidence="1">
    <location>
        <begin position="1"/>
        <end position="23"/>
    </location>
</feature>
<dbReference type="EMBL" id="JADOER010000004">
    <property type="protein sequence ID" value="MBT9311763.1"/>
    <property type="molecule type" value="Genomic_DNA"/>
</dbReference>
<reference evidence="2 3" key="1">
    <citation type="journal article" date="2021" name="Mar. Drugs">
        <title>Genome Reduction and Secondary Metabolism of the Marine Sponge-Associated Cyanobacterium Leptothoe.</title>
        <authorList>
            <person name="Konstantinou D."/>
            <person name="Popin R.V."/>
            <person name="Fewer D.P."/>
            <person name="Sivonen K."/>
            <person name="Gkelis S."/>
        </authorList>
    </citation>
    <scope>NUCLEOTIDE SEQUENCE [LARGE SCALE GENOMIC DNA]</scope>
    <source>
        <strain evidence="2 3">TAU-MAC 1615</strain>
    </source>
</reference>
<proteinExistence type="predicted"/>
<dbReference type="RefSeq" id="WP_215617632.1">
    <property type="nucleotide sequence ID" value="NZ_JADOER010000004.1"/>
</dbReference>
<accession>A0ABS5Y1R0</accession>
<name>A0ABS5Y1R0_9CYAN</name>
<keyword evidence="3" id="KW-1185">Reference proteome</keyword>
<sequence length="142" mass="15828">MQVRTFLLPFLCAWLCSATTAQAQMADVPNFDENGDFITARVRGNRGTYPHRQWLVIEPDRTGLNCRNSNGDIVVTLAYGAVVDSAFHSDDAISRINGSPWLKVNANVLDVRHIVVNEAAVNYTCYVRANNQYITPINPDTQ</sequence>
<protein>
    <submittedName>
        <fullName evidence="2">Uncharacterized protein</fullName>
    </submittedName>
</protein>
<organism evidence="2 3">
    <name type="scientific">Leptothoe kymatousa TAU-MAC 1615</name>
    <dbReference type="NCBI Taxonomy" id="2364775"/>
    <lineage>
        <taxon>Bacteria</taxon>
        <taxon>Bacillati</taxon>
        <taxon>Cyanobacteriota</taxon>
        <taxon>Cyanophyceae</taxon>
        <taxon>Nodosilineales</taxon>
        <taxon>Cymatolegaceae</taxon>
        <taxon>Leptothoe</taxon>
        <taxon>Leptothoe kymatousa</taxon>
    </lineage>
</organism>
<feature type="chain" id="PRO_5045443947" evidence="1">
    <location>
        <begin position="24"/>
        <end position="142"/>
    </location>
</feature>
<gene>
    <name evidence="2" type="ORF">IXB28_06060</name>
</gene>
<comment type="caution">
    <text evidence="2">The sequence shown here is derived from an EMBL/GenBank/DDBJ whole genome shotgun (WGS) entry which is preliminary data.</text>
</comment>
<evidence type="ECO:0000313" key="2">
    <source>
        <dbReference type="EMBL" id="MBT9311763.1"/>
    </source>
</evidence>
<evidence type="ECO:0000256" key="1">
    <source>
        <dbReference type="SAM" id="SignalP"/>
    </source>
</evidence>
<keyword evidence="1" id="KW-0732">Signal</keyword>
<evidence type="ECO:0000313" key="3">
    <source>
        <dbReference type="Proteomes" id="UP001196661"/>
    </source>
</evidence>
<dbReference type="Proteomes" id="UP001196661">
    <property type="component" value="Unassembled WGS sequence"/>
</dbReference>